<evidence type="ECO:0000256" key="3">
    <source>
        <dbReference type="ARBA" id="ARBA00023125"/>
    </source>
</evidence>
<proteinExistence type="predicted"/>
<keyword evidence="2" id="KW-0805">Transcription regulation</keyword>
<evidence type="ECO:0000256" key="2">
    <source>
        <dbReference type="ARBA" id="ARBA00023015"/>
    </source>
</evidence>
<dbReference type="Gene3D" id="2.170.150.80">
    <property type="entry name" value="NAC domain"/>
    <property type="match status" value="1"/>
</dbReference>
<evidence type="ECO:0000313" key="8">
    <source>
        <dbReference type="EMBL" id="RVX13067.1"/>
    </source>
</evidence>
<dbReference type="GO" id="GO:0043565">
    <property type="term" value="F:sequence-specific DNA binding"/>
    <property type="evidence" value="ECO:0007669"/>
    <property type="project" value="UniProtKB-ARBA"/>
</dbReference>
<sequence>MDVSLESKSLPSVGYSRKSYLQVTSQRLARGKLVHFHGWKSLALPSVGPECRKWTSGSAPKVRMKTAAACPLFSSLCFSSLLASLLAYFERLWQRAMELQSLVLLEFELFIALPWIPNNSPQSWIVLVKSVQLTAVKYLPQGTAPTHSSFAYHNPHQQRCPTCAPPPPNFIGSIIHYSTSARHTYNQAMMRERDAEAELNLPPGFRFHPTDEELVVHYLCRKASYQTLPVPIIVEIDLYKYDPWQLPEKALFGIKEWYFFTPRDRKYPNGSRPNRAAGNGYWKATGADKPVRPTGSTKTVGIKKALVFYSGKAPKGTKTDWIMHEYRLAQPNRSSDKKSSLRLDDWVLCRIYNKKNNWREKMQHQMNQLLPHEPIDPFEVAEDDGSDSLRTPESDIDIETLSYNHDLHGAQGQGYSYQVLHDNNLQITDTDSGFPARECFKEEDDYWLTNLNLEDLQNSLTTFGTMPLPDFSYQDSFSMIHGLPY</sequence>
<evidence type="ECO:0000256" key="6">
    <source>
        <dbReference type="SAM" id="MobiDB-lite"/>
    </source>
</evidence>
<reference evidence="8 9" key="1">
    <citation type="journal article" date="2018" name="PLoS Genet.">
        <title>Population sequencing reveals clonal diversity and ancestral inbreeding in the grapevine cultivar Chardonnay.</title>
        <authorList>
            <person name="Roach M.J."/>
            <person name="Johnson D.L."/>
            <person name="Bohlmann J."/>
            <person name="van Vuuren H.J."/>
            <person name="Jones S.J."/>
            <person name="Pretorius I.S."/>
            <person name="Schmidt S.A."/>
            <person name="Borneman A.R."/>
        </authorList>
    </citation>
    <scope>NUCLEOTIDE SEQUENCE [LARGE SCALE GENOMIC DNA]</scope>
    <source>
        <strain evidence="9">cv. Chardonnay</strain>
        <tissue evidence="8">Leaf</tissue>
    </source>
</reference>
<evidence type="ECO:0000256" key="4">
    <source>
        <dbReference type="ARBA" id="ARBA00023163"/>
    </source>
</evidence>
<protein>
    <submittedName>
        <fullName evidence="8">NAC domain-containing protein 68</fullName>
    </submittedName>
</protein>
<name>A0A438JVT1_VITVI</name>
<evidence type="ECO:0000256" key="5">
    <source>
        <dbReference type="ARBA" id="ARBA00023242"/>
    </source>
</evidence>
<evidence type="ECO:0000313" key="9">
    <source>
        <dbReference type="Proteomes" id="UP000288805"/>
    </source>
</evidence>
<evidence type="ECO:0000256" key="1">
    <source>
        <dbReference type="ARBA" id="ARBA00004123"/>
    </source>
</evidence>
<feature type="region of interest" description="Disordered" evidence="6">
    <location>
        <begin position="269"/>
        <end position="296"/>
    </location>
</feature>
<evidence type="ECO:0000259" key="7">
    <source>
        <dbReference type="PROSITE" id="PS51005"/>
    </source>
</evidence>
<keyword evidence="4" id="KW-0804">Transcription</keyword>
<dbReference type="FunFam" id="2.170.150.80:FF:000004">
    <property type="entry name" value="NAC transcription factor"/>
    <property type="match status" value="1"/>
</dbReference>
<gene>
    <name evidence="8" type="primary">NAC68_4</name>
    <name evidence="8" type="ORF">CK203_009700</name>
</gene>
<accession>A0A438JVT1</accession>
<dbReference type="PANTHER" id="PTHR31719:SF216">
    <property type="entry name" value="NAC DOMAIN-CONTAINING PROTEIN 68-LIKE"/>
    <property type="match status" value="1"/>
</dbReference>
<dbReference type="InterPro" id="IPR003441">
    <property type="entry name" value="NAC-dom"/>
</dbReference>
<dbReference type="InterPro" id="IPR036093">
    <property type="entry name" value="NAC_dom_sf"/>
</dbReference>
<comment type="subcellular location">
    <subcellularLocation>
        <location evidence="1">Nucleus</location>
    </subcellularLocation>
</comment>
<dbReference type="Pfam" id="PF02365">
    <property type="entry name" value="NAM"/>
    <property type="match status" value="1"/>
</dbReference>
<feature type="domain" description="NAC" evidence="7">
    <location>
        <begin position="201"/>
        <end position="354"/>
    </location>
</feature>
<dbReference type="EMBL" id="QGNW01000026">
    <property type="protein sequence ID" value="RVX13067.1"/>
    <property type="molecule type" value="Genomic_DNA"/>
</dbReference>
<keyword evidence="5" id="KW-0539">Nucleus</keyword>
<dbReference type="PROSITE" id="PS51005">
    <property type="entry name" value="NAC"/>
    <property type="match status" value="1"/>
</dbReference>
<organism evidence="8 9">
    <name type="scientific">Vitis vinifera</name>
    <name type="common">Grape</name>
    <dbReference type="NCBI Taxonomy" id="29760"/>
    <lineage>
        <taxon>Eukaryota</taxon>
        <taxon>Viridiplantae</taxon>
        <taxon>Streptophyta</taxon>
        <taxon>Embryophyta</taxon>
        <taxon>Tracheophyta</taxon>
        <taxon>Spermatophyta</taxon>
        <taxon>Magnoliopsida</taxon>
        <taxon>eudicotyledons</taxon>
        <taxon>Gunneridae</taxon>
        <taxon>Pentapetalae</taxon>
        <taxon>rosids</taxon>
        <taxon>Vitales</taxon>
        <taxon>Vitaceae</taxon>
        <taxon>Viteae</taxon>
        <taxon>Vitis</taxon>
    </lineage>
</organism>
<dbReference type="GO" id="GO:0005634">
    <property type="term" value="C:nucleus"/>
    <property type="evidence" value="ECO:0007669"/>
    <property type="project" value="UniProtKB-SubCell"/>
</dbReference>
<dbReference type="SUPFAM" id="SSF101941">
    <property type="entry name" value="NAC domain"/>
    <property type="match status" value="1"/>
</dbReference>
<comment type="caution">
    <text evidence="8">The sequence shown here is derived from an EMBL/GenBank/DDBJ whole genome shotgun (WGS) entry which is preliminary data.</text>
</comment>
<dbReference type="AlphaFoldDB" id="A0A438JVT1"/>
<keyword evidence="3" id="KW-0238">DNA-binding</keyword>
<dbReference type="GO" id="GO:0006355">
    <property type="term" value="P:regulation of DNA-templated transcription"/>
    <property type="evidence" value="ECO:0007669"/>
    <property type="project" value="InterPro"/>
</dbReference>
<dbReference type="Proteomes" id="UP000288805">
    <property type="component" value="Unassembled WGS sequence"/>
</dbReference>
<dbReference type="PANTHER" id="PTHR31719">
    <property type="entry name" value="NAC TRANSCRIPTION FACTOR 56"/>
    <property type="match status" value="1"/>
</dbReference>